<keyword evidence="2" id="KW-1185">Reference proteome</keyword>
<evidence type="ECO:0000313" key="1">
    <source>
        <dbReference type="EMBL" id="KAJ7561514.1"/>
    </source>
</evidence>
<proteinExistence type="predicted"/>
<gene>
    <name evidence="1" type="ORF">O6H91_03G031200</name>
</gene>
<accession>A0ACC2E4Y8</accession>
<protein>
    <submittedName>
        <fullName evidence="1">Uncharacterized protein</fullName>
    </submittedName>
</protein>
<name>A0ACC2E4Y8_DIPCM</name>
<reference evidence="2" key="1">
    <citation type="journal article" date="2024" name="Proc. Natl. Acad. Sci. U.S.A.">
        <title>Extraordinary preservation of gene collinearity over three hundred million years revealed in homosporous lycophytes.</title>
        <authorList>
            <person name="Li C."/>
            <person name="Wickell D."/>
            <person name="Kuo L.Y."/>
            <person name="Chen X."/>
            <person name="Nie B."/>
            <person name="Liao X."/>
            <person name="Peng D."/>
            <person name="Ji J."/>
            <person name="Jenkins J."/>
            <person name="Williams M."/>
            <person name="Shu S."/>
            <person name="Plott C."/>
            <person name="Barry K."/>
            <person name="Rajasekar S."/>
            <person name="Grimwood J."/>
            <person name="Han X."/>
            <person name="Sun S."/>
            <person name="Hou Z."/>
            <person name="He W."/>
            <person name="Dai G."/>
            <person name="Sun C."/>
            <person name="Schmutz J."/>
            <person name="Leebens-Mack J.H."/>
            <person name="Li F.W."/>
            <person name="Wang L."/>
        </authorList>
    </citation>
    <scope>NUCLEOTIDE SEQUENCE [LARGE SCALE GENOMIC DNA]</scope>
    <source>
        <strain evidence="2">cv. PW_Plant_1</strain>
    </source>
</reference>
<dbReference type="Proteomes" id="UP001162992">
    <property type="component" value="Chromosome 3"/>
</dbReference>
<sequence length="531" mass="58714">MMMNLSRIGARKRWIATGRATHNSEFSADLEELQGQVMCHQSTSAGIHISHLKDDIAAALNEDERLDTAARVVILASLLKRCGKIKALSDGRLVHAYINRFNYGRNRFLGNWLVKMYGDCGSMDDARAMFEKLPNHNSFSWNILINAYAKNGFSTEALECFYQMQNSGIKPDRVTFICALDACASAAALEKGHGIHGAIVECGYEEQVVVGTALVNMYGKCGSLEDARSVFDRMPHRNVVSWSAMMAAYVQNGHAKEALECFHQMQLCGIKPDQVTFVSAIDACAVLAALEKGQEIHTAIVDRGYEGQVVVGTALVNMYGKCGSLEDAGTVFWRMADRNAVSWGAMIAACAKNGHSQEALDLFKQMQCHGFKPDHITFLSVLTACSHTGRVDDARHYFSSMSRDHGIQPKLEHYMCLIDILGRAGNLDDAENLINSTPFKNLARAWLCLLSACKVHGDVDRGARVARHIFKLDPKNAVPYVLLSSIYAAAGRWDETQKLREVLQQQQPGYCHSEIGKSIHDYGNEANQILI</sequence>
<evidence type="ECO:0000313" key="2">
    <source>
        <dbReference type="Proteomes" id="UP001162992"/>
    </source>
</evidence>
<organism evidence="1 2">
    <name type="scientific">Diphasiastrum complanatum</name>
    <name type="common">Issler's clubmoss</name>
    <name type="synonym">Lycopodium complanatum</name>
    <dbReference type="NCBI Taxonomy" id="34168"/>
    <lineage>
        <taxon>Eukaryota</taxon>
        <taxon>Viridiplantae</taxon>
        <taxon>Streptophyta</taxon>
        <taxon>Embryophyta</taxon>
        <taxon>Tracheophyta</taxon>
        <taxon>Lycopodiopsida</taxon>
        <taxon>Lycopodiales</taxon>
        <taxon>Lycopodiaceae</taxon>
        <taxon>Lycopodioideae</taxon>
        <taxon>Diphasiastrum</taxon>
    </lineage>
</organism>
<comment type="caution">
    <text evidence="1">The sequence shown here is derived from an EMBL/GenBank/DDBJ whole genome shotgun (WGS) entry which is preliminary data.</text>
</comment>
<dbReference type="EMBL" id="CM055094">
    <property type="protein sequence ID" value="KAJ7561514.1"/>
    <property type="molecule type" value="Genomic_DNA"/>
</dbReference>